<dbReference type="InterPro" id="IPR035899">
    <property type="entry name" value="DBL_dom_sf"/>
</dbReference>
<feature type="compositionally biased region" description="Polar residues" evidence="1">
    <location>
        <begin position="555"/>
        <end position="565"/>
    </location>
</feature>
<dbReference type="GO" id="GO:0005737">
    <property type="term" value="C:cytoplasm"/>
    <property type="evidence" value="ECO:0007669"/>
    <property type="project" value="TreeGrafter"/>
</dbReference>
<feature type="region of interest" description="Disordered" evidence="1">
    <location>
        <begin position="555"/>
        <end position="575"/>
    </location>
</feature>
<dbReference type="InterPro" id="IPR000219">
    <property type="entry name" value="DH_dom"/>
</dbReference>
<dbReference type="SUPFAM" id="SSF103657">
    <property type="entry name" value="BAR/IMD domain-like"/>
    <property type="match status" value="1"/>
</dbReference>
<dbReference type="SMART" id="SM00325">
    <property type="entry name" value="RhoGEF"/>
    <property type="match status" value="1"/>
</dbReference>
<dbReference type="GO" id="GO:0032955">
    <property type="term" value="P:regulation of division septum assembly"/>
    <property type="evidence" value="ECO:0007669"/>
    <property type="project" value="TreeGrafter"/>
</dbReference>
<keyword evidence="4" id="KW-1185">Reference proteome</keyword>
<feature type="compositionally biased region" description="Basic and acidic residues" evidence="1">
    <location>
        <begin position="452"/>
        <end position="510"/>
    </location>
</feature>
<feature type="region of interest" description="Disordered" evidence="1">
    <location>
        <begin position="448"/>
        <end position="518"/>
    </location>
</feature>
<evidence type="ECO:0000313" key="4">
    <source>
        <dbReference type="Proteomes" id="UP000223968"/>
    </source>
</evidence>
<gene>
    <name evidence="3" type="ORF">AJ79_01050</name>
</gene>
<feature type="compositionally biased region" description="Polar residues" evidence="1">
    <location>
        <begin position="1206"/>
        <end position="1215"/>
    </location>
</feature>
<dbReference type="Gene3D" id="3.30.160.60">
    <property type="entry name" value="Classic Zinc Finger"/>
    <property type="match status" value="1"/>
</dbReference>
<dbReference type="GO" id="GO:0031991">
    <property type="term" value="P:regulation of actomyosin contractile ring contraction"/>
    <property type="evidence" value="ECO:0007669"/>
    <property type="project" value="TreeGrafter"/>
</dbReference>
<feature type="region of interest" description="Disordered" evidence="1">
    <location>
        <begin position="1206"/>
        <end position="1325"/>
    </location>
</feature>
<feature type="region of interest" description="Disordered" evidence="1">
    <location>
        <begin position="206"/>
        <end position="247"/>
    </location>
</feature>
<comment type="caution">
    <text evidence="3">The sequence shown here is derived from an EMBL/GenBank/DDBJ whole genome shotgun (WGS) entry which is preliminary data.</text>
</comment>
<dbReference type="Proteomes" id="UP000223968">
    <property type="component" value="Unassembled WGS sequence"/>
</dbReference>
<dbReference type="PROSITE" id="PS50010">
    <property type="entry name" value="DH_2"/>
    <property type="match status" value="1"/>
</dbReference>
<dbReference type="CDD" id="cd07589">
    <property type="entry name" value="BAR_DNMBP"/>
    <property type="match status" value="1"/>
</dbReference>
<feature type="compositionally biased region" description="Polar residues" evidence="1">
    <location>
        <begin position="1297"/>
        <end position="1325"/>
    </location>
</feature>
<dbReference type="SUPFAM" id="SSF48065">
    <property type="entry name" value="DBL homology domain (DH-domain)"/>
    <property type="match status" value="1"/>
</dbReference>
<evidence type="ECO:0000313" key="3">
    <source>
        <dbReference type="EMBL" id="PGH17688.1"/>
    </source>
</evidence>
<dbReference type="STRING" id="1447875.A0A2B7Y9U2"/>
<dbReference type="PANTHER" id="PTHR22834:SF20">
    <property type="entry name" value="SH3 DOMAIN-CONTAINING PROTEIN"/>
    <property type="match status" value="1"/>
</dbReference>
<accession>A0A2B7Y9U2</accession>
<organism evidence="3 4">
    <name type="scientific">Helicocarpus griseus UAMH5409</name>
    <dbReference type="NCBI Taxonomy" id="1447875"/>
    <lineage>
        <taxon>Eukaryota</taxon>
        <taxon>Fungi</taxon>
        <taxon>Dikarya</taxon>
        <taxon>Ascomycota</taxon>
        <taxon>Pezizomycotina</taxon>
        <taxon>Eurotiomycetes</taxon>
        <taxon>Eurotiomycetidae</taxon>
        <taxon>Onygenales</taxon>
        <taxon>Ajellomycetaceae</taxon>
        <taxon>Helicocarpus</taxon>
    </lineage>
</organism>
<protein>
    <recommendedName>
        <fullName evidence="2">DH domain-containing protein</fullName>
    </recommendedName>
</protein>
<sequence length="1427" mass="161374">MEDIEQDEPIFDLATRCEELFATQISLLNDHNEPNGAKSLWELNHRFAAWAAFLGVFAESNVCLDRRLQHHAEIQDQVLRLLDILEKNLTYVFEQDDDSSDRMEVESDALQKPSSLLVSISSLEAITGAIGRLNQLGIAIRQSSVTSQITKAREFAETFDLGSFREVAYLSLKTLYSSTSDGLLQQLTQSMTETYALFLHRKSRQERLQVPRPRARTPSPLPAITEEPSTDTNVESPMDIDNDMPPPSRDQIPRILGPPPVRPARNLPPAGPTSVDSQEYRVRLRKMLSSSIKSKTMSILANHADYPQPAKGTLTCEWCFCPIAASSLEKANWRQHVNEDHEPYVCISEKCSESLPRFATSTQWFRHMLTIHGQNWHREVHAPSSWPCPLCTDEGATFSRPEDLTEHFADVHEGIFKETQVQVIVRQSRTRSPRAHDTCPLCCFPVSQQDPSSKEATNKNEEPSPKKPHTEANLECRNKRIKTETGHVRSDHKSADDRGSSVDQLEKRAPVDSSSSNPIGIEVISSHVAAHLQGIMLLTLRLITIDVAMDVSADNQSTSGGTDHNSSWISSSKSDLDQKMENIEDFPLPRDDETDPDYEHLSKDMVPDSENIDWHDVPRQYNAASEDGPPEKVEETGPHKTRLLRYDSPLPHPFNGETEMEHRLRTRAYVIRKLIDSEISFGRDMMVLNDIYKSTSNSCPDLSADDLKVLFRNSDQVLQFSLGFKDDLAKTASVLSSHPNSAPSFGKRSAHNSHLLEKDWSTGVLRSPELEEGCSILIGQTFRKHLPQMEKIYTDYSRHHEAAITRLQTLQEYPKVITWLEECDSWSSDLTETTDLQALLIEPVQRIPIYRLLLGELLGSTPHGHADWTSTTGALEDVINVGLRIDEMKKRQDLVSQAIGRKPKRFDVSSALSRAFNLRKVTINEELAAEETLKYREYSLKFGDNFFQIQLIMRDIEEYLSSVKDAMDYLGVILSSVEIFMRISPSNYPELESKWARARLSFRDFQSKHLHDHINMVQMSVISPIVTLMQIYGRPQTLMHERNLYLTDYMRFKSTKEQNGKPDKKTTKQAEKFIALNETLEDELPKLFNLTAKLMEACLNNFVQIQTIWFRTLEETFRQYVDWVPNDLETIISDWSGEFSYQEAQLLSLGICNGSALVASPNFANVNTLSTGVNSSSPSALNYNMSRTSSSDSPLRLSRLQSFRTQAGDNSNSADITAADNAQAPGRNVRSNLVDFYGSPMQERQKDDQLRQPSNKPPSLPKLQLFGDGPSRGYARKSIDLHADSNASPPRLPDLSHLTSTSIRLPDFSTGTNEDSLKTPTSRYSGLFSSALPMSDRLDEASRNQDETQQRQPPQRPEVIFLAASLFEFNKPNKTKIEAGYAYLSYVSGEIFDVYAERGELWLASNQDDPDRTVGWLWSKHFAKLSS</sequence>
<name>A0A2B7Y9U2_9EURO</name>
<evidence type="ECO:0000259" key="2">
    <source>
        <dbReference type="PROSITE" id="PS50010"/>
    </source>
</evidence>
<dbReference type="Gene3D" id="1.20.900.10">
    <property type="entry name" value="Dbl homology (DH) domain"/>
    <property type="match status" value="1"/>
</dbReference>
<dbReference type="Gene3D" id="1.20.1270.60">
    <property type="entry name" value="Arfaptin homology (AH) domain/BAR domain"/>
    <property type="match status" value="1"/>
</dbReference>
<dbReference type="InterPro" id="IPR051492">
    <property type="entry name" value="Dynamin-Rho_GEF"/>
</dbReference>
<dbReference type="PANTHER" id="PTHR22834">
    <property type="entry name" value="NUCLEAR FUSION PROTEIN FUS2"/>
    <property type="match status" value="1"/>
</dbReference>
<reference evidence="3 4" key="1">
    <citation type="submission" date="2017-10" db="EMBL/GenBank/DDBJ databases">
        <title>Comparative genomics in systemic dimorphic fungi from Ajellomycetaceae.</title>
        <authorList>
            <person name="Munoz J.F."/>
            <person name="Mcewen J.G."/>
            <person name="Clay O.K."/>
            <person name="Cuomo C.A."/>
        </authorList>
    </citation>
    <scope>NUCLEOTIDE SEQUENCE [LARGE SCALE GENOMIC DNA]</scope>
    <source>
        <strain evidence="3 4">UAMH5409</strain>
    </source>
</reference>
<proteinExistence type="predicted"/>
<dbReference type="EMBL" id="PDNB01000009">
    <property type="protein sequence ID" value="PGH17688.1"/>
    <property type="molecule type" value="Genomic_DNA"/>
</dbReference>
<dbReference type="SMART" id="SM00355">
    <property type="entry name" value="ZnF_C2H2"/>
    <property type="match status" value="3"/>
</dbReference>
<dbReference type="OrthoDB" id="4188731at2759"/>
<evidence type="ECO:0000256" key="1">
    <source>
        <dbReference type="SAM" id="MobiDB-lite"/>
    </source>
</evidence>
<dbReference type="InterPro" id="IPR027267">
    <property type="entry name" value="AH/BAR_dom_sf"/>
</dbReference>
<dbReference type="Pfam" id="PF00621">
    <property type="entry name" value="RhoGEF"/>
    <property type="match status" value="1"/>
</dbReference>
<dbReference type="InterPro" id="IPR013087">
    <property type="entry name" value="Znf_C2H2_type"/>
</dbReference>
<feature type="domain" description="DH" evidence="2">
    <location>
        <begin position="666"/>
        <end position="888"/>
    </location>
</feature>
<dbReference type="GO" id="GO:0005085">
    <property type="term" value="F:guanyl-nucleotide exchange factor activity"/>
    <property type="evidence" value="ECO:0007669"/>
    <property type="project" value="InterPro"/>
</dbReference>